<dbReference type="OrthoDB" id="8964326at2759"/>
<feature type="domain" description="C1q" evidence="8">
    <location>
        <begin position="112"/>
        <end position="242"/>
    </location>
</feature>
<dbReference type="GO" id="GO:0005581">
    <property type="term" value="C:collagen trimer"/>
    <property type="evidence" value="ECO:0007669"/>
    <property type="project" value="UniProtKB-KW"/>
</dbReference>
<reference evidence="9 10" key="1">
    <citation type="submission" date="2020-12" db="EMBL/GenBank/DDBJ databases">
        <title>De novo assembly of Tibetan sheep genome.</title>
        <authorList>
            <person name="Li X."/>
        </authorList>
    </citation>
    <scope>NUCLEOTIDE SEQUENCE [LARGE SCALE GENOMIC DNA]</scope>
    <source>
        <tissue evidence="9">Heart</tissue>
    </source>
</reference>
<keyword evidence="3 7" id="KW-0732">Signal</keyword>
<sequence length="242" mass="25420">MGPGAWPLLVLNLLLLLARTLGGQTGTHCYGIPGMPGLPGAPGKDGYDGLPGPKGEPGIPATPGTRGPKGQKGDPGTPGYPGKNGPMGTPGIPGAPGTVGPPGEPGVEGRYKQKHQSVFSVTRQTGQFPEANSLVKFNEVITNPQGHFDKDTGKFTCQVPGFYYFVFHTSHTSNLCVLLYRNGFKVATFCDHMTSSKQVSSGGVLLRLQEGQQVWLAVNDYNGMVGTEGSDSIFSGFLLFPD</sequence>
<dbReference type="FunFam" id="2.60.120.40:FF:000001">
    <property type="entry name" value="Complement C1q B chain"/>
    <property type="match status" value="1"/>
</dbReference>
<evidence type="ECO:0000256" key="3">
    <source>
        <dbReference type="ARBA" id="ARBA00022729"/>
    </source>
</evidence>
<evidence type="ECO:0000259" key="8">
    <source>
        <dbReference type="PROSITE" id="PS50871"/>
    </source>
</evidence>
<evidence type="ECO:0000256" key="7">
    <source>
        <dbReference type="SAM" id="SignalP"/>
    </source>
</evidence>
<feature type="region of interest" description="Disordered" evidence="6">
    <location>
        <begin position="41"/>
        <end position="112"/>
    </location>
</feature>
<gene>
    <name evidence="9" type="ORF">JEQ12_010128</name>
</gene>
<keyword evidence="4" id="KW-0677">Repeat</keyword>
<evidence type="ECO:0000313" key="9">
    <source>
        <dbReference type="EMBL" id="KAG5214342.1"/>
    </source>
</evidence>
<dbReference type="InterPro" id="IPR008160">
    <property type="entry name" value="Collagen"/>
</dbReference>
<evidence type="ECO:0000256" key="5">
    <source>
        <dbReference type="ARBA" id="ARBA00023119"/>
    </source>
</evidence>
<dbReference type="InterPro" id="IPR001073">
    <property type="entry name" value="C1q_dom"/>
</dbReference>
<dbReference type="SUPFAM" id="SSF49842">
    <property type="entry name" value="TNF-like"/>
    <property type="match status" value="1"/>
</dbReference>
<evidence type="ECO:0000256" key="1">
    <source>
        <dbReference type="ARBA" id="ARBA00004613"/>
    </source>
</evidence>
<comment type="caution">
    <text evidence="9">The sequence shown here is derived from an EMBL/GenBank/DDBJ whole genome shotgun (WGS) entry which is preliminary data.</text>
</comment>
<dbReference type="AlphaFoldDB" id="A0A836D9E9"/>
<feature type="compositionally biased region" description="Low complexity" evidence="6">
    <location>
        <begin position="86"/>
        <end position="98"/>
    </location>
</feature>
<dbReference type="Gene3D" id="2.60.120.40">
    <property type="match status" value="1"/>
</dbReference>
<proteinExistence type="predicted"/>
<dbReference type="SMART" id="SM00110">
    <property type="entry name" value="C1Q"/>
    <property type="match status" value="1"/>
</dbReference>
<dbReference type="Proteomes" id="UP000664991">
    <property type="component" value="Unassembled WGS sequence"/>
</dbReference>
<dbReference type="InterPro" id="IPR008983">
    <property type="entry name" value="Tumour_necrosis_fac-like_dom"/>
</dbReference>
<evidence type="ECO:0000256" key="6">
    <source>
        <dbReference type="SAM" id="MobiDB-lite"/>
    </source>
</evidence>
<dbReference type="Pfam" id="PF00386">
    <property type="entry name" value="C1q"/>
    <property type="match status" value="1"/>
</dbReference>
<evidence type="ECO:0000313" key="10">
    <source>
        <dbReference type="Proteomes" id="UP000664991"/>
    </source>
</evidence>
<dbReference type="PRINTS" id="PR00007">
    <property type="entry name" value="COMPLEMNTC1Q"/>
</dbReference>
<feature type="chain" id="PRO_5032595732" description="C1q domain-containing protein" evidence="7">
    <location>
        <begin position="23"/>
        <end position="242"/>
    </location>
</feature>
<dbReference type="PANTHER" id="PTHR15427">
    <property type="entry name" value="EMILIN ELASTIN MICROFIBRIL INTERFACE-LOCATED PROTEIN ELASTIN MICROFIBRIL INTERFACER"/>
    <property type="match status" value="1"/>
</dbReference>
<dbReference type="EMBL" id="JAEMGP010000002">
    <property type="protein sequence ID" value="KAG5214342.1"/>
    <property type="molecule type" value="Genomic_DNA"/>
</dbReference>
<evidence type="ECO:0000256" key="4">
    <source>
        <dbReference type="ARBA" id="ARBA00022737"/>
    </source>
</evidence>
<protein>
    <recommendedName>
        <fullName evidence="8">C1q domain-containing protein</fullName>
    </recommendedName>
</protein>
<dbReference type="PANTHER" id="PTHR15427:SF29">
    <property type="entry name" value="COMPLEMENT C1Q SUBCOMPONENT SUBUNIT C"/>
    <property type="match status" value="1"/>
</dbReference>
<feature type="signal peptide" evidence="7">
    <location>
        <begin position="1"/>
        <end position="22"/>
    </location>
</feature>
<dbReference type="InterPro" id="IPR050392">
    <property type="entry name" value="Collagen/C1q_domain"/>
</dbReference>
<dbReference type="GO" id="GO:0005576">
    <property type="term" value="C:extracellular region"/>
    <property type="evidence" value="ECO:0007669"/>
    <property type="project" value="UniProtKB-SubCell"/>
</dbReference>
<name>A0A836D9E9_SHEEP</name>
<accession>A0A836D9E9</accession>
<comment type="subcellular location">
    <subcellularLocation>
        <location evidence="1">Secreted</location>
    </subcellularLocation>
</comment>
<dbReference type="Pfam" id="PF01391">
    <property type="entry name" value="Collagen"/>
    <property type="match status" value="1"/>
</dbReference>
<organism evidence="9 10">
    <name type="scientific">Ovis aries</name>
    <name type="common">Sheep</name>
    <dbReference type="NCBI Taxonomy" id="9940"/>
    <lineage>
        <taxon>Eukaryota</taxon>
        <taxon>Metazoa</taxon>
        <taxon>Chordata</taxon>
        <taxon>Craniata</taxon>
        <taxon>Vertebrata</taxon>
        <taxon>Euteleostomi</taxon>
        <taxon>Mammalia</taxon>
        <taxon>Eutheria</taxon>
        <taxon>Laurasiatheria</taxon>
        <taxon>Artiodactyla</taxon>
        <taxon>Ruminantia</taxon>
        <taxon>Pecora</taxon>
        <taxon>Bovidae</taxon>
        <taxon>Caprinae</taxon>
        <taxon>Ovis</taxon>
    </lineage>
</organism>
<keyword evidence="5" id="KW-0176">Collagen</keyword>
<dbReference type="PROSITE" id="PS50871">
    <property type="entry name" value="C1Q"/>
    <property type="match status" value="1"/>
</dbReference>
<evidence type="ECO:0000256" key="2">
    <source>
        <dbReference type="ARBA" id="ARBA00022525"/>
    </source>
</evidence>
<keyword evidence="2" id="KW-0964">Secreted</keyword>